<feature type="region of interest" description="Disordered" evidence="1">
    <location>
        <begin position="1"/>
        <end position="30"/>
    </location>
</feature>
<proteinExistence type="predicted"/>
<organism evidence="2 3">
    <name type="scientific">Streptomyces milbemycinicus</name>
    <dbReference type="NCBI Taxonomy" id="476552"/>
    <lineage>
        <taxon>Bacteria</taxon>
        <taxon>Bacillati</taxon>
        <taxon>Actinomycetota</taxon>
        <taxon>Actinomycetes</taxon>
        <taxon>Kitasatosporales</taxon>
        <taxon>Streptomycetaceae</taxon>
        <taxon>Streptomyces</taxon>
    </lineage>
</organism>
<dbReference type="EMBL" id="JBJDQH010000343">
    <property type="protein sequence ID" value="MFK4273806.1"/>
    <property type="molecule type" value="Genomic_DNA"/>
</dbReference>
<evidence type="ECO:0000313" key="3">
    <source>
        <dbReference type="Proteomes" id="UP001620295"/>
    </source>
</evidence>
<accession>A0ABW8MBC2</accession>
<evidence type="ECO:0000256" key="1">
    <source>
        <dbReference type="SAM" id="MobiDB-lite"/>
    </source>
</evidence>
<feature type="compositionally biased region" description="Low complexity" evidence="1">
    <location>
        <begin position="1"/>
        <end position="23"/>
    </location>
</feature>
<keyword evidence="3" id="KW-1185">Reference proteome</keyword>
<reference evidence="2 3" key="1">
    <citation type="submission" date="2024-11" db="EMBL/GenBank/DDBJ databases">
        <title>The Natural Products Discovery Center: Release of the First 8490 Sequenced Strains for Exploring Actinobacteria Biosynthetic Diversity.</title>
        <authorList>
            <person name="Kalkreuter E."/>
            <person name="Kautsar S.A."/>
            <person name="Yang D."/>
            <person name="Bader C.D."/>
            <person name="Teijaro C.N."/>
            <person name="Fluegel L."/>
            <person name="Davis C.M."/>
            <person name="Simpson J.R."/>
            <person name="Lauterbach L."/>
            <person name="Steele A.D."/>
            <person name="Gui C."/>
            <person name="Meng S."/>
            <person name="Li G."/>
            <person name="Viehrig K."/>
            <person name="Ye F."/>
            <person name="Su P."/>
            <person name="Kiefer A.F."/>
            <person name="Nichols A."/>
            <person name="Cepeda A.J."/>
            <person name="Yan W."/>
            <person name="Fan B."/>
            <person name="Jiang Y."/>
            <person name="Adhikari A."/>
            <person name="Zheng C.-J."/>
            <person name="Schuster L."/>
            <person name="Cowan T.M."/>
            <person name="Smanski M.J."/>
            <person name="Chevrette M.G."/>
            <person name="De Carvalho L.P.S."/>
            <person name="Shen B."/>
        </authorList>
    </citation>
    <scope>NUCLEOTIDE SEQUENCE [LARGE SCALE GENOMIC DNA]</scope>
    <source>
        <strain evidence="2 3">NPDC020863</strain>
    </source>
</reference>
<evidence type="ECO:0000313" key="2">
    <source>
        <dbReference type="EMBL" id="MFK4273806.1"/>
    </source>
</evidence>
<sequence length="83" mass="9524">MSNRAGAIEALRRAATAASLPAPMRDEEQRRRELELQQLRDRLRRNLRDISDQRQLLVDQERHENGYTSAVGRGASRLDAVQL</sequence>
<feature type="region of interest" description="Disordered" evidence="1">
    <location>
        <begin position="59"/>
        <end position="83"/>
    </location>
</feature>
<feature type="non-terminal residue" evidence="2">
    <location>
        <position position="83"/>
    </location>
</feature>
<name>A0ABW8MBC2_9ACTN</name>
<protein>
    <submittedName>
        <fullName evidence="2">DUF3732 domain-containing protein</fullName>
    </submittedName>
</protein>
<comment type="caution">
    <text evidence="2">The sequence shown here is derived from an EMBL/GenBank/DDBJ whole genome shotgun (WGS) entry which is preliminary data.</text>
</comment>
<gene>
    <name evidence="2" type="ORF">ACI2L5_54600</name>
</gene>
<dbReference type="Proteomes" id="UP001620295">
    <property type="component" value="Unassembled WGS sequence"/>
</dbReference>